<keyword evidence="6 9" id="KW-0812">Transmembrane</keyword>
<comment type="subcellular location">
    <subcellularLocation>
        <location evidence="2">Cell membrane</location>
        <topology evidence="2">Multi-pass membrane protein</topology>
    </subcellularLocation>
</comment>
<keyword evidence="4" id="KW-0813">Transport</keyword>
<dbReference type="GO" id="GO:0022857">
    <property type="term" value="F:transmembrane transporter activity"/>
    <property type="evidence" value="ECO:0007669"/>
    <property type="project" value="InterPro"/>
</dbReference>
<dbReference type="GO" id="GO:0005886">
    <property type="term" value="C:plasma membrane"/>
    <property type="evidence" value="ECO:0007669"/>
    <property type="project" value="UniProtKB-SubCell"/>
</dbReference>
<comment type="caution">
    <text evidence="11">The sequence shown here is derived from an EMBL/GenBank/DDBJ whole genome shotgun (WGS) entry which is preliminary data.</text>
</comment>
<feature type="transmembrane region" description="Helical" evidence="9">
    <location>
        <begin position="280"/>
        <end position="298"/>
    </location>
</feature>
<evidence type="ECO:0000256" key="4">
    <source>
        <dbReference type="ARBA" id="ARBA00022448"/>
    </source>
</evidence>
<dbReference type="PRINTS" id="PR01035">
    <property type="entry name" value="TCRTETA"/>
</dbReference>
<dbReference type="EMBL" id="JAACAK010000130">
    <property type="protein sequence ID" value="NIR76433.1"/>
    <property type="molecule type" value="Genomic_DNA"/>
</dbReference>
<keyword evidence="7 9" id="KW-1133">Transmembrane helix</keyword>
<dbReference type="PROSITE" id="PS00216">
    <property type="entry name" value="SUGAR_TRANSPORT_1"/>
    <property type="match status" value="1"/>
</dbReference>
<gene>
    <name evidence="11" type="ORF">GWO12_15225</name>
</gene>
<evidence type="ECO:0000256" key="6">
    <source>
        <dbReference type="ARBA" id="ARBA00022692"/>
    </source>
</evidence>
<dbReference type="InterPro" id="IPR011701">
    <property type="entry name" value="MFS"/>
</dbReference>
<dbReference type="PANTHER" id="PTHR23517">
    <property type="entry name" value="RESISTANCE PROTEIN MDTM, PUTATIVE-RELATED-RELATED"/>
    <property type="match status" value="1"/>
</dbReference>
<feature type="transmembrane region" description="Helical" evidence="9">
    <location>
        <begin position="304"/>
        <end position="327"/>
    </location>
</feature>
<evidence type="ECO:0000256" key="2">
    <source>
        <dbReference type="ARBA" id="ARBA00004651"/>
    </source>
</evidence>
<accession>A0AAE4ZA65</accession>
<dbReference type="PROSITE" id="PS50850">
    <property type="entry name" value="MFS"/>
    <property type="match status" value="1"/>
</dbReference>
<dbReference type="PANTHER" id="PTHR23517:SF2">
    <property type="entry name" value="MULTIDRUG RESISTANCE PROTEIN MDTH"/>
    <property type="match status" value="1"/>
</dbReference>
<feature type="transmembrane region" description="Helical" evidence="9">
    <location>
        <begin position="339"/>
        <end position="361"/>
    </location>
</feature>
<evidence type="ECO:0000256" key="3">
    <source>
        <dbReference type="ARBA" id="ARBA00007520"/>
    </source>
</evidence>
<evidence type="ECO:0000256" key="9">
    <source>
        <dbReference type="SAM" id="Phobius"/>
    </source>
</evidence>
<keyword evidence="5" id="KW-1003">Cell membrane</keyword>
<organism evidence="11 12">
    <name type="scientific">Candidatus Kutchimonas denitrificans</name>
    <dbReference type="NCBI Taxonomy" id="3056748"/>
    <lineage>
        <taxon>Bacteria</taxon>
        <taxon>Pseudomonadati</taxon>
        <taxon>Gemmatimonadota</taxon>
        <taxon>Gemmatimonadia</taxon>
        <taxon>Candidatus Palauibacterales</taxon>
        <taxon>Candidatus Palauibacteraceae</taxon>
        <taxon>Candidatus Kutchimonas</taxon>
    </lineage>
</organism>
<dbReference type="InterPro" id="IPR050171">
    <property type="entry name" value="MFS_Transporters"/>
</dbReference>
<comment type="function">
    <text evidence="1">Resistance to tetracycline by an active tetracycline efflux. This is an energy-dependent process that decreases the accumulation of the antibiotic in whole cells. This protein functions as a metal-tetracycline/H(+) antiporter.</text>
</comment>
<keyword evidence="8 9" id="KW-0472">Membrane</keyword>
<dbReference type="InterPro" id="IPR020846">
    <property type="entry name" value="MFS_dom"/>
</dbReference>
<feature type="transmembrane region" description="Helical" evidence="9">
    <location>
        <begin position="247"/>
        <end position="268"/>
    </location>
</feature>
<feature type="transmembrane region" description="Helical" evidence="9">
    <location>
        <begin position="20"/>
        <end position="42"/>
    </location>
</feature>
<feature type="transmembrane region" description="Helical" evidence="9">
    <location>
        <begin position="86"/>
        <end position="112"/>
    </location>
</feature>
<dbReference type="InterPro" id="IPR005829">
    <property type="entry name" value="Sugar_transporter_CS"/>
</dbReference>
<dbReference type="Proteomes" id="UP000702544">
    <property type="component" value="Unassembled WGS sequence"/>
</dbReference>
<reference evidence="11 12" key="1">
    <citation type="submission" date="2020-01" db="EMBL/GenBank/DDBJ databases">
        <title>Genomes assembled from Gulf of Kutch pelagic sediment metagenomes.</title>
        <authorList>
            <person name="Chandrashekar M."/>
            <person name="Mahajan M.S."/>
            <person name="Dave K.J."/>
            <person name="Vatsa P."/>
            <person name="Nathani N.M."/>
        </authorList>
    </citation>
    <scope>NUCLEOTIDE SEQUENCE [LARGE SCALE GENOMIC DNA]</scope>
    <source>
        <strain evidence="11">KS3-K002</strain>
    </source>
</reference>
<dbReference type="AlphaFoldDB" id="A0AAE4ZA65"/>
<feature type="transmembrane region" description="Helical" evidence="9">
    <location>
        <begin position="54"/>
        <end position="74"/>
    </location>
</feature>
<evidence type="ECO:0000256" key="5">
    <source>
        <dbReference type="ARBA" id="ARBA00022475"/>
    </source>
</evidence>
<evidence type="ECO:0000256" key="7">
    <source>
        <dbReference type="ARBA" id="ARBA00022989"/>
    </source>
</evidence>
<feature type="transmembrane region" description="Helical" evidence="9">
    <location>
        <begin position="367"/>
        <end position="386"/>
    </location>
</feature>
<evidence type="ECO:0000256" key="8">
    <source>
        <dbReference type="ARBA" id="ARBA00023136"/>
    </source>
</evidence>
<dbReference type="SUPFAM" id="SSF103473">
    <property type="entry name" value="MFS general substrate transporter"/>
    <property type="match status" value="1"/>
</dbReference>
<feature type="transmembrane region" description="Helical" evidence="9">
    <location>
        <begin position="167"/>
        <end position="189"/>
    </location>
</feature>
<feature type="domain" description="Major facilitator superfamily (MFS) profile" evidence="10">
    <location>
        <begin position="17"/>
        <end position="388"/>
    </location>
</feature>
<dbReference type="Pfam" id="PF07690">
    <property type="entry name" value="MFS_1"/>
    <property type="match status" value="2"/>
</dbReference>
<comment type="similarity">
    <text evidence="3">Belongs to the major facilitator superfamily. TCR/Tet family.</text>
</comment>
<proteinExistence type="inferred from homology"/>
<evidence type="ECO:0000313" key="11">
    <source>
        <dbReference type="EMBL" id="NIR76433.1"/>
    </source>
</evidence>
<protein>
    <submittedName>
        <fullName evidence="11">MFS transporter</fullName>
    </submittedName>
</protein>
<sequence>MTHRTTLRRSIRELPPAAWLLFAGTFISKFGAFVIVFLAVYVTRQGFSTAQAGIALSAYGIGALFSSPVGGYLADHLGRRKAIAASMYGSAAAMLGLSQAHGLPAIVVLAAAAGFTSELYRPAAGALLADLTPTGQRVPAFAMNRLAVNAGFAAGPAVGGFLAERSFFLLFLGDAVTSTIFGTIALAALPAGNAAAEAGAGAGKGWVRAVLTDRPFRVFLAANAVGILVLVQAFSSFAVHVSERVSSAAYGTLISLNGLLVVLLELPVASVTQRLPPRRVMAVGFLLLGTGFALTAAASSWPTFAVVVFVFTLGEITYMPVAGAYVADIAPPEMRGRYHGAWGLTFGIAFVIGPTLGTMLYAANATVLWLGCLAVGALAAALVRAGPEAGGRHDLRIDELADRDHQVSGG</sequence>
<evidence type="ECO:0000313" key="12">
    <source>
        <dbReference type="Proteomes" id="UP000702544"/>
    </source>
</evidence>
<evidence type="ECO:0000256" key="1">
    <source>
        <dbReference type="ARBA" id="ARBA00003279"/>
    </source>
</evidence>
<evidence type="ECO:0000259" key="10">
    <source>
        <dbReference type="PROSITE" id="PS50850"/>
    </source>
</evidence>
<dbReference type="InterPro" id="IPR036259">
    <property type="entry name" value="MFS_trans_sf"/>
</dbReference>
<feature type="transmembrane region" description="Helical" evidence="9">
    <location>
        <begin position="218"/>
        <end position="241"/>
    </location>
</feature>
<dbReference type="Gene3D" id="1.20.1250.20">
    <property type="entry name" value="MFS general substrate transporter like domains"/>
    <property type="match status" value="2"/>
</dbReference>
<dbReference type="InterPro" id="IPR001958">
    <property type="entry name" value="Tet-R_TetA/multi-R_MdtG-like"/>
</dbReference>
<name>A0AAE4ZA65_9BACT</name>